<dbReference type="EMBL" id="CAHP01000020">
    <property type="protein sequence ID" value="CCG41383.1"/>
    <property type="molecule type" value="Genomic_DNA"/>
</dbReference>
<protein>
    <recommendedName>
        <fullName evidence="4">Outer membrane beta-barrel protein</fullName>
    </recommendedName>
</protein>
<accession>H8FSP5</accession>
<evidence type="ECO:0008006" key="4">
    <source>
        <dbReference type="Google" id="ProtNLM"/>
    </source>
</evidence>
<feature type="chain" id="PRO_5003611579" description="Outer membrane beta-barrel protein" evidence="1">
    <location>
        <begin position="29"/>
        <end position="433"/>
    </location>
</feature>
<comment type="caution">
    <text evidence="2">The sequence shown here is derived from an EMBL/GenBank/DDBJ whole genome shotgun (WGS) entry which is preliminary data.</text>
</comment>
<dbReference type="STRING" id="1150626.PHAMO_270224"/>
<gene>
    <name evidence="2" type="ORF">PHAMO_270224</name>
</gene>
<proteinExistence type="predicted"/>
<feature type="signal peptide" evidence="1">
    <location>
        <begin position="1"/>
        <end position="28"/>
    </location>
</feature>
<keyword evidence="3" id="KW-1185">Reference proteome</keyword>
<evidence type="ECO:0000256" key="1">
    <source>
        <dbReference type="SAM" id="SignalP"/>
    </source>
</evidence>
<dbReference type="InterPro" id="IPR018759">
    <property type="entry name" value="BBP2_2"/>
</dbReference>
<reference evidence="2 3" key="1">
    <citation type="journal article" date="2012" name="J. Bacteriol.">
        <title>Draft Genome Sequence of the Purple Photosynthetic Bacterium Phaeospirillum molischianum DSM120, a Particularly Versatile Bacterium.</title>
        <authorList>
            <person name="Duquesne K."/>
            <person name="Prima V."/>
            <person name="Ji B."/>
            <person name="Rouy Z."/>
            <person name="Medigue C."/>
            <person name="Talla E."/>
            <person name="Sturgis J.N."/>
        </authorList>
    </citation>
    <scope>NUCLEOTIDE SEQUENCE [LARGE SCALE GENOMIC DNA]</scope>
    <source>
        <strain evidence="3">DSM120</strain>
    </source>
</reference>
<dbReference type="Pfam" id="PF10082">
    <property type="entry name" value="BBP2_2"/>
    <property type="match status" value="1"/>
</dbReference>
<evidence type="ECO:0000313" key="3">
    <source>
        <dbReference type="Proteomes" id="UP000004169"/>
    </source>
</evidence>
<evidence type="ECO:0000313" key="2">
    <source>
        <dbReference type="EMBL" id="CCG41383.1"/>
    </source>
</evidence>
<keyword evidence="1" id="KW-0732">Signal</keyword>
<dbReference type="RefSeq" id="WP_002728434.1">
    <property type="nucleotide sequence ID" value="NZ_CAHP01000020.1"/>
</dbReference>
<sequence>MKNALLRLKLLSSVGFAAVMIAAGPAQAEQKPSESRTVRQSDTVDVTGASDVNRVSESYDAKGVDLGTFLFFPQIEVGETYNSNVFAVQNNSKGDWITSVHPQFRLQSRFPVHALELSGGLDRYDYATYHDDSRTDGHVSADGRINATKTTEIKLAGNLAHGHEDRSSSDAVAAASRPTPTDTINTLLSVKQVLNKLTLTGAVGVDRLTFENVDTNDGSIVRSNLRDRTEITFTQRGAYEFSPGYSGVLQVSENQREYDELDANRIDRSSSGYRVEGGLGLDISQLIKGDILVGYFNQDYSSSALRSSSGIGVKVALNWTPTQLTMVVPALERSVQETTTTSASGAVRTAGSVLVRHELQRNIILTGFASLTRNEYSGAGQSEWVSEARGTVTYAFTPEVFARGELAERIRRSSVDSMGYEQTTTMVRLGLRF</sequence>
<name>H8FSP5_MAGML</name>
<dbReference type="eggNOG" id="COG5338">
    <property type="taxonomic scope" value="Bacteria"/>
</dbReference>
<dbReference type="AlphaFoldDB" id="H8FSP5"/>
<dbReference type="Proteomes" id="UP000004169">
    <property type="component" value="Unassembled WGS sequence"/>
</dbReference>
<organism evidence="2 3">
    <name type="scientific">Magnetospirillum molischianum DSM 120</name>
    <dbReference type="NCBI Taxonomy" id="1150626"/>
    <lineage>
        <taxon>Bacteria</taxon>
        <taxon>Pseudomonadati</taxon>
        <taxon>Pseudomonadota</taxon>
        <taxon>Alphaproteobacteria</taxon>
        <taxon>Rhodospirillales</taxon>
        <taxon>Rhodospirillaceae</taxon>
        <taxon>Magnetospirillum</taxon>
    </lineage>
</organism>